<gene>
    <name evidence="3" type="ORF">NNL38_17305</name>
</gene>
<sequence>MRTYMFGFKTGCLGFGLLVGTVLPVAVAQQSISTATPKVEIHPKGVDHRICWYGGKEYSRGSIVIVGTTQLVCQAENQFETNGRLTWHQLDKPSQKSASN</sequence>
<dbReference type="RefSeq" id="WP_255391683.1">
    <property type="nucleotide sequence ID" value="NZ_CP101509.1"/>
</dbReference>
<evidence type="ECO:0000256" key="1">
    <source>
        <dbReference type="SAM" id="SignalP"/>
    </source>
</evidence>
<accession>A0ABY5GMD4</accession>
<dbReference type="EMBL" id="CP101509">
    <property type="protein sequence ID" value="UTV30336.1"/>
    <property type="molecule type" value="Genomic_DNA"/>
</dbReference>
<protein>
    <submittedName>
        <fullName evidence="3">YnjH family protein</fullName>
    </submittedName>
</protein>
<dbReference type="InterPro" id="IPR009971">
    <property type="entry name" value="DUF1496"/>
</dbReference>
<evidence type="ECO:0000259" key="2">
    <source>
        <dbReference type="PROSITE" id="PS50835"/>
    </source>
</evidence>
<organism evidence="3 4">
    <name type="scientific">Photobacterium atrarenae</name>
    <dbReference type="NCBI Taxonomy" id="865757"/>
    <lineage>
        <taxon>Bacteria</taxon>
        <taxon>Pseudomonadati</taxon>
        <taxon>Pseudomonadota</taxon>
        <taxon>Gammaproteobacteria</taxon>
        <taxon>Vibrionales</taxon>
        <taxon>Vibrionaceae</taxon>
        <taxon>Photobacterium</taxon>
    </lineage>
</organism>
<dbReference type="Proteomes" id="UP001057998">
    <property type="component" value="Chromosome 2"/>
</dbReference>
<evidence type="ECO:0000313" key="3">
    <source>
        <dbReference type="EMBL" id="UTV30336.1"/>
    </source>
</evidence>
<reference evidence="3" key="1">
    <citation type="submission" date="2022-07" db="EMBL/GenBank/DDBJ databases">
        <title>Genome sequencing of Photobacterium atrarenae GJH2-4.</title>
        <authorList>
            <person name="Park S.-J."/>
        </authorList>
    </citation>
    <scope>NUCLEOTIDE SEQUENCE</scope>
    <source>
        <strain evidence="3">GJH2-4</strain>
    </source>
</reference>
<feature type="domain" description="Ig-like" evidence="2">
    <location>
        <begin position="37"/>
        <end position="100"/>
    </location>
</feature>
<dbReference type="PROSITE" id="PS50835">
    <property type="entry name" value="IG_LIKE"/>
    <property type="match status" value="1"/>
</dbReference>
<dbReference type="Pfam" id="PF07383">
    <property type="entry name" value="DUF1496"/>
    <property type="match status" value="1"/>
</dbReference>
<name>A0ABY5GMD4_9GAMM</name>
<dbReference type="InterPro" id="IPR007110">
    <property type="entry name" value="Ig-like_dom"/>
</dbReference>
<keyword evidence="4" id="KW-1185">Reference proteome</keyword>
<feature type="chain" id="PRO_5046604255" evidence="1">
    <location>
        <begin position="29"/>
        <end position="100"/>
    </location>
</feature>
<feature type="signal peptide" evidence="1">
    <location>
        <begin position="1"/>
        <end position="28"/>
    </location>
</feature>
<keyword evidence="1" id="KW-0732">Signal</keyword>
<evidence type="ECO:0000313" key="4">
    <source>
        <dbReference type="Proteomes" id="UP001057998"/>
    </source>
</evidence>
<proteinExistence type="predicted"/>